<sequence>MIGISDEEKSIAYLYFYDYDLDYIRKDKDSPMADFVNENFKYDF</sequence>
<reference evidence="1" key="1">
    <citation type="submission" date="2019-08" db="EMBL/GenBank/DDBJ databases">
        <authorList>
            <person name="Kucharzyk K."/>
            <person name="Murdoch R.W."/>
            <person name="Higgins S."/>
            <person name="Loffler F."/>
        </authorList>
    </citation>
    <scope>NUCLEOTIDE SEQUENCE</scope>
</reference>
<dbReference type="AlphaFoldDB" id="A0A645F5V0"/>
<protein>
    <submittedName>
        <fullName evidence="1">Uncharacterized protein</fullName>
    </submittedName>
</protein>
<accession>A0A645F5V0</accession>
<name>A0A645F5V0_9ZZZZ</name>
<proteinExistence type="predicted"/>
<gene>
    <name evidence="1" type="ORF">SDC9_157017</name>
</gene>
<evidence type="ECO:0000313" key="1">
    <source>
        <dbReference type="EMBL" id="MPN09725.1"/>
    </source>
</evidence>
<comment type="caution">
    <text evidence="1">The sequence shown here is derived from an EMBL/GenBank/DDBJ whole genome shotgun (WGS) entry which is preliminary data.</text>
</comment>
<dbReference type="EMBL" id="VSSQ01055851">
    <property type="protein sequence ID" value="MPN09725.1"/>
    <property type="molecule type" value="Genomic_DNA"/>
</dbReference>
<organism evidence="1">
    <name type="scientific">bioreactor metagenome</name>
    <dbReference type="NCBI Taxonomy" id="1076179"/>
    <lineage>
        <taxon>unclassified sequences</taxon>
        <taxon>metagenomes</taxon>
        <taxon>ecological metagenomes</taxon>
    </lineage>
</organism>